<keyword evidence="1" id="KW-1133">Transmembrane helix</keyword>
<dbReference type="Proteomes" id="UP000233551">
    <property type="component" value="Unassembled WGS sequence"/>
</dbReference>
<protein>
    <submittedName>
        <fullName evidence="2">Uncharacterized protein</fullName>
    </submittedName>
</protein>
<proteinExistence type="predicted"/>
<accession>A0A2I0KVY1</accession>
<evidence type="ECO:0000313" key="2">
    <source>
        <dbReference type="EMBL" id="PKI72635.1"/>
    </source>
</evidence>
<evidence type="ECO:0000313" key="3">
    <source>
        <dbReference type="Proteomes" id="UP000233551"/>
    </source>
</evidence>
<reference evidence="2 3" key="1">
    <citation type="submission" date="2017-11" db="EMBL/GenBank/DDBJ databases">
        <title>De-novo sequencing of pomegranate (Punica granatum L.) genome.</title>
        <authorList>
            <person name="Akparov Z."/>
            <person name="Amiraslanov A."/>
            <person name="Hajiyeva S."/>
            <person name="Abbasov M."/>
            <person name="Kaur K."/>
            <person name="Hamwieh A."/>
            <person name="Solovyev V."/>
            <person name="Salamov A."/>
            <person name="Braich B."/>
            <person name="Kosarev P."/>
            <person name="Mahmoud A."/>
            <person name="Hajiyev E."/>
            <person name="Babayeva S."/>
            <person name="Izzatullayeva V."/>
            <person name="Mammadov A."/>
            <person name="Mammadov A."/>
            <person name="Sharifova S."/>
            <person name="Ojaghi J."/>
            <person name="Eynullazada K."/>
            <person name="Bayramov B."/>
            <person name="Abdulazimova A."/>
            <person name="Shahmuradov I."/>
        </authorList>
    </citation>
    <scope>NUCLEOTIDE SEQUENCE [LARGE SCALE GENOMIC DNA]</scope>
    <source>
        <strain evidence="3">cv. AG2017</strain>
        <tissue evidence="2">Leaf</tissue>
    </source>
</reference>
<keyword evidence="1" id="KW-0812">Transmembrane</keyword>
<evidence type="ECO:0000256" key="1">
    <source>
        <dbReference type="SAM" id="Phobius"/>
    </source>
</evidence>
<comment type="caution">
    <text evidence="2">The sequence shown here is derived from an EMBL/GenBank/DDBJ whole genome shotgun (WGS) entry which is preliminary data.</text>
</comment>
<name>A0A2I0KVY1_PUNGR</name>
<organism evidence="2 3">
    <name type="scientific">Punica granatum</name>
    <name type="common">Pomegranate</name>
    <dbReference type="NCBI Taxonomy" id="22663"/>
    <lineage>
        <taxon>Eukaryota</taxon>
        <taxon>Viridiplantae</taxon>
        <taxon>Streptophyta</taxon>
        <taxon>Embryophyta</taxon>
        <taxon>Tracheophyta</taxon>
        <taxon>Spermatophyta</taxon>
        <taxon>Magnoliopsida</taxon>
        <taxon>eudicotyledons</taxon>
        <taxon>Gunneridae</taxon>
        <taxon>Pentapetalae</taxon>
        <taxon>rosids</taxon>
        <taxon>malvids</taxon>
        <taxon>Myrtales</taxon>
        <taxon>Lythraceae</taxon>
        <taxon>Punica</taxon>
    </lineage>
</organism>
<feature type="transmembrane region" description="Helical" evidence="1">
    <location>
        <begin position="98"/>
        <end position="121"/>
    </location>
</feature>
<gene>
    <name evidence="2" type="ORF">CRG98_007012</name>
</gene>
<dbReference type="AlphaFoldDB" id="A0A2I0KVY1"/>
<keyword evidence="3" id="KW-1185">Reference proteome</keyword>
<sequence>MKEEEKERGKARGCWEYDKNNGIPFPSLKMSSFYVGSNAKEEEYELGEKGKEGSRLRLRFCSAQLSSIVRVKPPPWTRRQSRAEGGIGQSSNMSTADFYFHFPLYFLMMIMIPLDGSIATFSRST</sequence>
<keyword evidence="1" id="KW-0472">Membrane</keyword>
<dbReference type="EMBL" id="PGOL01000319">
    <property type="protein sequence ID" value="PKI72635.1"/>
    <property type="molecule type" value="Genomic_DNA"/>
</dbReference>